<dbReference type="InterPro" id="IPR005750">
    <property type="entry name" value="UDP_GlcNAc_COvinyl_MurA"/>
</dbReference>
<dbReference type="GO" id="GO:0008760">
    <property type="term" value="F:UDP-N-acetylglucosamine 1-carboxyvinyltransferase activity"/>
    <property type="evidence" value="ECO:0007669"/>
    <property type="project" value="UniProtKB-UniRule"/>
</dbReference>
<evidence type="ECO:0000313" key="14">
    <source>
        <dbReference type="EMBL" id="HIY22249.1"/>
    </source>
</evidence>
<gene>
    <name evidence="12 14" type="primary">murA</name>
    <name evidence="14" type="ORF">H9841_10175</name>
</gene>
<keyword evidence="6 12" id="KW-0133">Cell shape</keyword>
<comment type="caution">
    <text evidence="12">Lacks conserved residue(s) required for the propagation of feature annotation.</text>
</comment>
<evidence type="ECO:0000256" key="4">
    <source>
        <dbReference type="ARBA" id="ARBA00022618"/>
    </source>
</evidence>
<dbReference type="PANTHER" id="PTHR43783:SF1">
    <property type="entry name" value="UDP-N-ACETYLGLUCOSAMINE 1-CARBOXYVINYLTRANSFERASE"/>
    <property type="match status" value="1"/>
</dbReference>
<reference evidence="14" key="2">
    <citation type="submission" date="2021-04" db="EMBL/GenBank/DDBJ databases">
        <authorList>
            <person name="Gilroy R."/>
        </authorList>
    </citation>
    <scope>NUCLEOTIDE SEQUENCE</scope>
    <source>
        <strain evidence="14">ChiBcec16_6824</strain>
    </source>
</reference>
<evidence type="ECO:0000256" key="6">
    <source>
        <dbReference type="ARBA" id="ARBA00022960"/>
    </source>
</evidence>
<comment type="function">
    <text evidence="12">Cell wall formation. Adds enolpyruvyl to UDP-N-acetylglucosamine.</text>
</comment>
<organism evidence="14 15">
    <name type="scientific">Candidatus Flavonifractor merdigallinarum</name>
    <dbReference type="NCBI Taxonomy" id="2838589"/>
    <lineage>
        <taxon>Bacteria</taxon>
        <taxon>Bacillati</taxon>
        <taxon>Bacillota</taxon>
        <taxon>Clostridia</taxon>
        <taxon>Eubacteriales</taxon>
        <taxon>Oscillospiraceae</taxon>
        <taxon>Flavonifractor</taxon>
    </lineage>
</organism>
<evidence type="ECO:0000256" key="7">
    <source>
        <dbReference type="ARBA" id="ARBA00022984"/>
    </source>
</evidence>
<dbReference type="InterPro" id="IPR013792">
    <property type="entry name" value="RNA3'P_cycl/enolpyr_Trfase_a/b"/>
</dbReference>
<feature type="binding site" evidence="12">
    <location>
        <position position="326"/>
    </location>
    <ligand>
        <name>UDP-N-acetyl-alpha-D-glucosamine</name>
        <dbReference type="ChEBI" id="CHEBI:57705"/>
    </ligand>
</feature>
<comment type="pathway">
    <text evidence="2 12">Cell wall biogenesis; peptidoglycan biosynthesis.</text>
</comment>
<evidence type="ECO:0000259" key="13">
    <source>
        <dbReference type="Pfam" id="PF00275"/>
    </source>
</evidence>
<dbReference type="GO" id="GO:0019277">
    <property type="term" value="P:UDP-N-acetylgalactosamine biosynthetic process"/>
    <property type="evidence" value="ECO:0007669"/>
    <property type="project" value="InterPro"/>
</dbReference>
<dbReference type="EMBL" id="DXDX01000185">
    <property type="protein sequence ID" value="HIY22249.1"/>
    <property type="molecule type" value="Genomic_DNA"/>
</dbReference>
<evidence type="ECO:0000313" key="15">
    <source>
        <dbReference type="Proteomes" id="UP000823868"/>
    </source>
</evidence>
<dbReference type="EC" id="2.5.1.7" evidence="12"/>
<keyword evidence="12" id="KW-0670">Pyruvate</keyword>
<dbReference type="SUPFAM" id="SSF55205">
    <property type="entry name" value="EPT/RTPC-like"/>
    <property type="match status" value="1"/>
</dbReference>
<dbReference type="GO" id="GO:0071555">
    <property type="term" value="P:cell wall organization"/>
    <property type="evidence" value="ECO:0007669"/>
    <property type="project" value="UniProtKB-KW"/>
</dbReference>
<dbReference type="InterPro" id="IPR050068">
    <property type="entry name" value="MurA_subfamily"/>
</dbReference>
<comment type="similarity">
    <text evidence="10 12">Belongs to the EPSP synthase family. MurA subfamily.</text>
</comment>
<dbReference type="InterPro" id="IPR001986">
    <property type="entry name" value="Enolpyruvate_Tfrase_dom"/>
</dbReference>
<keyword evidence="5 12" id="KW-0808">Transferase</keyword>
<keyword evidence="3 12" id="KW-0963">Cytoplasm</keyword>
<proteinExistence type="inferred from homology"/>
<dbReference type="GO" id="GO:0009252">
    <property type="term" value="P:peptidoglycan biosynthetic process"/>
    <property type="evidence" value="ECO:0007669"/>
    <property type="project" value="UniProtKB-UniRule"/>
</dbReference>
<feature type="active site" description="Proton donor" evidence="12">
    <location>
        <position position="116"/>
    </location>
</feature>
<dbReference type="CDD" id="cd01555">
    <property type="entry name" value="UdpNAET"/>
    <property type="match status" value="1"/>
</dbReference>
<evidence type="ECO:0000256" key="8">
    <source>
        <dbReference type="ARBA" id="ARBA00023306"/>
    </source>
</evidence>
<dbReference type="AlphaFoldDB" id="A0A9D2BZK1"/>
<protein>
    <recommendedName>
        <fullName evidence="12">UDP-N-acetylglucosamine 1-carboxyvinyltransferase</fullName>
        <ecNumber evidence="12">2.5.1.7</ecNumber>
    </recommendedName>
    <alternativeName>
        <fullName evidence="12">Enoylpyruvate transferase</fullName>
    </alternativeName>
    <alternativeName>
        <fullName evidence="12">UDP-N-acetylglucosamine enolpyruvyl transferase</fullName>
        <shortName evidence="12">EPT</shortName>
    </alternativeName>
</protein>
<evidence type="ECO:0000256" key="2">
    <source>
        <dbReference type="ARBA" id="ARBA00004752"/>
    </source>
</evidence>
<dbReference type="GO" id="GO:0051301">
    <property type="term" value="P:cell division"/>
    <property type="evidence" value="ECO:0007669"/>
    <property type="project" value="UniProtKB-KW"/>
</dbReference>
<dbReference type="NCBIfam" id="NF006873">
    <property type="entry name" value="PRK09369.1"/>
    <property type="match status" value="1"/>
</dbReference>
<keyword evidence="9 12" id="KW-0961">Cell wall biogenesis/degradation</keyword>
<dbReference type="Pfam" id="PF00275">
    <property type="entry name" value="EPSP_synthase"/>
    <property type="match status" value="1"/>
</dbReference>
<dbReference type="GO" id="GO:0005737">
    <property type="term" value="C:cytoplasm"/>
    <property type="evidence" value="ECO:0007669"/>
    <property type="project" value="UniProtKB-SubCell"/>
</dbReference>
<sequence>MQAIIVEGGRPLVGGVRVHGAKNSVLPILAAAILAPGQSVIHNCPPLSDVAASLDILRHLGCRAEQHGTDLTVDATALTGSSVPDALMREMRSSVIFLGAILGRTGEAELTFPGGCELGPRPIDLHLRAIRELGAEVKEEGGRLHCRGKLTGKEIVFTRPSVGATENAMLCAVTAEGTTTLHNAAREPEIVDLQGFLRAMGAEVQGAGSSTILIQGGRPLHGGEYTVLGDRIVACTYLAAAAAAGGAVTVTGAQPGHFSTVTAVLAEAGCTVRTGPDWVELVSREGLKGVRPIHTAPYPGFPTDAQPPVLAALARGRGTTLFVEHIFENRYRHAQELCRMGADIKVEGRVAVVSGVPSLHGAAVEAADLRGGAALLVAALGAEGESRITGLRHLDRGYANLEDSLSALGGRVRRVELEPSAEHRTVF</sequence>
<dbReference type="GO" id="GO:0008360">
    <property type="term" value="P:regulation of cell shape"/>
    <property type="evidence" value="ECO:0007669"/>
    <property type="project" value="UniProtKB-KW"/>
</dbReference>
<keyword evidence="8 12" id="KW-0131">Cell cycle</keyword>
<feature type="binding site" evidence="12">
    <location>
        <position position="304"/>
    </location>
    <ligand>
        <name>UDP-N-acetyl-alpha-D-glucosamine</name>
        <dbReference type="ChEBI" id="CHEBI:57705"/>
    </ligand>
</feature>
<evidence type="ECO:0000256" key="3">
    <source>
        <dbReference type="ARBA" id="ARBA00022490"/>
    </source>
</evidence>
<dbReference type="Proteomes" id="UP000823868">
    <property type="component" value="Unassembled WGS sequence"/>
</dbReference>
<comment type="catalytic activity">
    <reaction evidence="11 12">
        <text>phosphoenolpyruvate + UDP-N-acetyl-alpha-D-glucosamine = UDP-N-acetyl-3-O-(1-carboxyvinyl)-alpha-D-glucosamine + phosphate</text>
        <dbReference type="Rhea" id="RHEA:18681"/>
        <dbReference type="ChEBI" id="CHEBI:43474"/>
        <dbReference type="ChEBI" id="CHEBI:57705"/>
        <dbReference type="ChEBI" id="CHEBI:58702"/>
        <dbReference type="ChEBI" id="CHEBI:68483"/>
        <dbReference type="EC" id="2.5.1.7"/>
    </reaction>
</comment>
<dbReference type="Gene3D" id="3.65.10.10">
    <property type="entry name" value="Enolpyruvate transferase domain"/>
    <property type="match status" value="2"/>
</dbReference>
<keyword evidence="4 12" id="KW-0132">Cell division</keyword>
<feature type="modified residue" description="2-(S-cysteinyl)pyruvic acid O-phosphothioketal" evidence="12">
    <location>
        <position position="116"/>
    </location>
</feature>
<accession>A0A9D2BZK1</accession>
<evidence type="ECO:0000256" key="9">
    <source>
        <dbReference type="ARBA" id="ARBA00023316"/>
    </source>
</evidence>
<evidence type="ECO:0000256" key="10">
    <source>
        <dbReference type="ARBA" id="ARBA00038367"/>
    </source>
</evidence>
<name>A0A9D2BZK1_9FIRM</name>
<comment type="subcellular location">
    <subcellularLocation>
        <location evidence="1 12">Cytoplasm</location>
    </subcellularLocation>
</comment>
<evidence type="ECO:0000256" key="1">
    <source>
        <dbReference type="ARBA" id="ARBA00004496"/>
    </source>
</evidence>
<evidence type="ECO:0000256" key="11">
    <source>
        <dbReference type="ARBA" id="ARBA00047527"/>
    </source>
</evidence>
<dbReference type="InterPro" id="IPR036968">
    <property type="entry name" value="Enolpyruvate_Tfrase_sf"/>
</dbReference>
<feature type="binding site" evidence="12">
    <location>
        <begin position="121"/>
        <end position="125"/>
    </location>
    <ligand>
        <name>UDP-N-acetyl-alpha-D-glucosamine</name>
        <dbReference type="ChEBI" id="CHEBI:57705"/>
    </ligand>
</feature>
<dbReference type="PANTHER" id="PTHR43783">
    <property type="entry name" value="UDP-N-ACETYLGLUCOSAMINE 1-CARBOXYVINYLTRANSFERASE"/>
    <property type="match status" value="1"/>
</dbReference>
<feature type="domain" description="Enolpyruvate transferase" evidence="13">
    <location>
        <begin position="6"/>
        <end position="405"/>
    </location>
</feature>
<keyword evidence="7 12" id="KW-0573">Peptidoglycan synthesis</keyword>
<reference evidence="14" key="1">
    <citation type="journal article" date="2021" name="PeerJ">
        <title>Extensive microbial diversity within the chicken gut microbiome revealed by metagenomics and culture.</title>
        <authorList>
            <person name="Gilroy R."/>
            <person name="Ravi A."/>
            <person name="Getino M."/>
            <person name="Pursley I."/>
            <person name="Horton D.L."/>
            <person name="Alikhan N.F."/>
            <person name="Baker D."/>
            <person name="Gharbi K."/>
            <person name="Hall N."/>
            <person name="Watson M."/>
            <person name="Adriaenssens E.M."/>
            <person name="Foster-Nyarko E."/>
            <person name="Jarju S."/>
            <person name="Secka A."/>
            <person name="Antonio M."/>
            <person name="Oren A."/>
            <person name="Chaudhuri R.R."/>
            <person name="La Ragione R."/>
            <person name="Hildebrand F."/>
            <person name="Pallen M.J."/>
        </authorList>
    </citation>
    <scope>NUCLEOTIDE SEQUENCE</scope>
    <source>
        <strain evidence="14">ChiBcec16_6824</strain>
    </source>
</reference>
<dbReference type="NCBIfam" id="TIGR01072">
    <property type="entry name" value="murA"/>
    <property type="match status" value="1"/>
</dbReference>
<feature type="binding site" evidence="12">
    <location>
        <position position="92"/>
    </location>
    <ligand>
        <name>UDP-N-acetyl-alpha-D-glucosamine</name>
        <dbReference type="ChEBI" id="CHEBI:57705"/>
    </ligand>
</feature>
<comment type="caution">
    <text evidence="14">The sequence shown here is derived from an EMBL/GenBank/DDBJ whole genome shotgun (WGS) entry which is preliminary data.</text>
</comment>
<feature type="binding site" evidence="12">
    <location>
        <begin position="22"/>
        <end position="23"/>
    </location>
    <ligand>
        <name>phosphoenolpyruvate</name>
        <dbReference type="ChEBI" id="CHEBI:58702"/>
    </ligand>
</feature>
<dbReference type="HAMAP" id="MF_00111">
    <property type="entry name" value="MurA"/>
    <property type="match status" value="1"/>
</dbReference>
<evidence type="ECO:0000256" key="5">
    <source>
        <dbReference type="ARBA" id="ARBA00022679"/>
    </source>
</evidence>
<evidence type="ECO:0000256" key="12">
    <source>
        <dbReference type="HAMAP-Rule" id="MF_00111"/>
    </source>
</evidence>